<reference evidence="1" key="1">
    <citation type="submission" date="2016-10" db="EMBL/GenBank/DDBJ databases">
        <authorList>
            <person name="Benchimol M."/>
            <person name="Almeida L.G."/>
            <person name="Vasconcelos A.T."/>
            <person name="Perreira-Neves A."/>
            <person name="Rosa I.A."/>
            <person name="Tasca T."/>
            <person name="Bogo M.R."/>
            <person name="de Souza W."/>
        </authorList>
    </citation>
    <scope>NUCLEOTIDE SEQUENCE [LARGE SCALE GENOMIC DNA]</scope>
    <source>
        <strain evidence="1">K</strain>
    </source>
</reference>
<accession>A0A1J4JUM1</accession>
<name>A0A1J4JUM1_9EUKA</name>
<protein>
    <submittedName>
        <fullName evidence="1">Uncharacterized protein</fullName>
    </submittedName>
</protein>
<sequence>MGRKKIETTIQTITLTVGNDIINVNLDTDEKPLVEKSELKKMLKSVLQKILAFEGTKSDVDSFDDITEEYSDDLFSKEKDEEITEKNQFAQIMFSDDIDYNPSGFNNSFCFNVFGNNTSPASNSHNHNYNRTKNYNGFNDENIFFQEISQFLPDFYGFFKEDSFGKYLTDEC</sequence>
<dbReference type="Proteomes" id="UP000179807">
    <property type="component" value="Unassembled WGS sequence"/>
</dbReference>
<proteinExistence type="predicted"/>
<dbReference type="EMBL" id="MLAK01000857">
    <property type="protein sequence ID" value="OHT02699.1"/>
    <property type="molecule type" value="Genomic_DNA"/>
</dbReference>
<dbReference type="GeneID" id="94841883"/>
<organism evidence="1 2">
    <name type="scientific">Tritrichomonas foetus</name>
    <dbReference type="NCBI Taxonomy" id="1144522"/>
    <lineage>
        <taxon>Eukaryota</taxon>
        <taxon>Metamonada</taxon>
        <taxon>Parabasalia</taxon>
        <taxon>Tritrichomonadida</taxon>
        <taxon>Tritrichomonadidae</taxon>
        <taxon>Tritrichomonas</taxon>
    </lineage>
</organism>
<keyword evidence="2" id="KW-1185">Reference proteome</keyword>
<dbReference type="RefSeq" id="XP_068355835.1">
    <property type="nucleotide sequence ID" value="XM_068507179.1"/>
</dbReference>
<gene>
    <name evidence="1" type="ORF">TRFO_30148</name>
</gene>
<dbReference type="AlphaFoldDB" id="A0A1J4JUM1"/>
<dbReference type="VEuPathDB" id="TrichDB:TRFO_30148"/>
<evidence type="ECO:0000313" key="2">
    <source>
        <dbReference type="Proteomes" id="UP000179807"/>
    </source>
</evidence>
<comment type="caution">
    <text evidence="1">The sequence shown here is derived from an EMBL/GenBank/DDBJ whole genome shotgun (WGS) entry which is preliminary data.</text>
</comment>
<evidence type="ECO:0000313" key="1">
    <source>
        <dbReference type="EMBL" id="OHT02699.1"/>
    </source>
</evidence>